<comment type="caution">
    <text evidence="1">The sequence shown here is derived from an EMBL/GenBank/DDBJ whole genome shotgun (WGS) entry which is preliminary data.</text>
</comment>
<evidence type="ECO:0008006" key="3">
    <source>
        <dbReference type="Google" id="ProtNLM"/>
    </source>
</evidence>
<proteinExistence type="predicted"/>
<evidence type="ECO:0000313" key="2">
    <source>
        <dbReference type="Proteomes" id="UP000265520"/>
    </source>
</evidence>
<name>A0A392R7V8_9FABA</name>
<evidence type="ECO:0000313" key="1">
    <source>
        <dbReference type="EMBL" id="MCI32693.1"/>
    </source>
</evidence>
<organism evidence="1 2">
    <name type="scientific">Trifolium medium</name>
    <dbReference type="NCBI Taxonomy" id="97028"/>
    <lineage>
        <taxon>Eukaryota</taxon>
        <taxon>Viridiplantae</taxon>
        <taxon>Streptophyta</taxon>
        <taxon>Embryophyta</taxon>
        <taxon>Tracheophyta</taxon>
        <taxon>Spermatophyta</taxon>
        <taxon>Magnoliopsida</taxon>
        <taxon>eudicotyledons</taxon>
        <taxon>Gunneridae</taxon>
        <taxon>Pentapetalae</taxon>
        <taxon>rosids</taxon>
        <taxon>fabids</taxon>
        <taxon>Fabales</taxon>
        <taxon>Fabaceae</taxon>
        <taxon>Papilionoideae</taxon>
        <taxon>50 kb inversion clade</taxon>
        <taxon>NPAAA clade</taxon>
        <taxon>Hologalegina</taxon>
        <taxon>IRL clade</taxon>
        <taxon>Trifolieae</taxon>
        <taxon>Trifolium</taxon>
    </lineage>
</organism>
<feature type="non-terminal residue" evidence="1">
    <location>
        <position position="1"/>
    </location>
</feature>
<keyword evidence="2" id="KW-1185">Reference proteome</keyword>
<protein>
    <recommendedName>
        <fullName evidence="3">LINE-1 reverse transcriptase like</fullName>
    </recommendedName>
</protein>
<dbReference type="EMBL" id="LXQA010197873">
    <property type="protein sequence ID" value="MCI32693.1"/>
    <property type="molecule type" value="Genomic_DNA"/>
</dbReference>
<accession>A0A392R7V8</accession>
<sequence>YTPSGWVEGPGNVRDVAVSFFRNHFSAEEWERPTLDEVDFPMLSVEHNDQLTVPFSIEEIEEVVKSSDGSKCPGPDGFNFAFIKEFWELMKNE</sequence>
<reference evidence="1 2" key="1">
    <citation type="journal article" date="2018" name="Front. Plant Sci.">
        <title>Red Clover (Trifolium pratense) and Zigzag Clover (T. medium) - A Picture of Genomic Similarities and Differences.</title>
        <authorList>
            <person name="Dluhosova J."/>
            <person name="Istvanek J."/>
            <person name="Nedelnik J."/>
            <person name="Repkova J."/>
        </authorList>
    </citation>
    <scope>NUCLEOTIDE SEQUENCE [LARGE SCALE GENOMIC DNA]</scope>
    <source>
        <strain evidence="2">cv. 10/8</strain>
        <tissue evidence="1">Leaf</tissue>
    </source>
</reference>
<dbReference type="AlphaFoldDB" id="A0A392R7V8"/>
<dbReference type="Proteomes" id="UP000265520">
    <property type="component" value="Unassembled WGS sequence"/>
</dbReference>